<reference evidence="1 2" key="1">
    <citation type="journal article" date="2016" name="Nat. Commun.">
        <title>Thousands of microbial genomes shed light on interconnected biogeochemical processes in an aquifer system.</title>
        <authorList>
            <person name="Anantharaman K."/>
            <person name="Brown C.T."/>
            <person name="Hug L.A."/>
            <person name="Sharon I."/>
            <person name="Castelle C.J."/>
            <person name="Probst A.J."/>
            <person name="Thomas B.C."/>
            <person name="Singh A."/>
            <person name="Wilkins M.J."/>
            <person name="Karaoz U."/>
            <person name="Brodie E.L."/>
            <person name="Williams K.H."/>
            <person name="Hubbard S.S."/>
            <person name="Banfield J.F."/>
        </authorList>
    </citation>
    <scope>NUCLEOTIDE SEQUENCE [LARGE SCALE GENOMIC DNA]</scope>
</reference>
<gene>
    <name evidence="1" type="ORF">A3K49_04545</name>
</gene>
<dbReference type="Gene3D" id="2.60.120.430">
    <property type="entry name" value="Galactose-binding lectin"/>
    <property type="match status" value="1"/>
</dbReference>
<proteinExistence type="predicted"/>
<protein>
    <recommendedName>
        <fullName evidence="3">NADH:ubiquinone oxidoreductase intermediate-associated protein 30 domain-containing protein</fullName>
    </recommendedName>
</protein>
<comment type="caution">
    <text evidence="1">The sequence shown here is derived from an EMBL/GenBank/DDBJ whole genome shotgun (WGS) entry which is preliminary data.</text>
</comment>
<organism evidence="1 2">
    <name type="scientific">candidate division WOR-1 bacterium RIFOXYC12_FULL_54_18</name>
    <dbReference type="NCBI Taxonomy" id="1802584"/>
    <lineage>
        <taxon>Bacteria</taxon>
        <taxon>Bacillati</taxon>
        <taxon>Saganbacteria</taxon>
    </lineage>
</organism>
<accession>A0A1F4T655</accession>
<evidence type="ECO:0008006" key="3">
    <source>
        <dbReference type="Google" id="ProtNLM"/>
    </source>
</evidence>
<evidence type="ECO:0000313" key="1">
    <source>
        <dbReference type="EMBL" id="OGC28235.1"/>
    </source>
</evidence>
<dbReference type="AlphaFoldDB" id="A0A1F4T655"/>
<dbReference type="InterPro" id="IPR008979">
    <property type="entry name" value="Galactose-bd-like_sf"/>
</dbReference>
<dbReference type="SUPFAM" id="SSF49785">
    <property type="entry name" value="Galactose-binding domain-like"/>
    <property type="match status" value="1"/>
</dbReference>
<sequence>MFCGSVIALGGPKPESPKGPEKQVESTKPAAFAEKVFLIDDFESGSLKSPRDWWIFDVKADIVPTDALKNGESLDVGMKSLSLTGPASNFYVGGIGSYLAKEGQDLSKYNSVQIDVYGMGPDSGSLKIELYDDDNGNWQIEQDKTKNYVPFYDDKWTNEIKVDWSGWRRVIVPLSDFVDENPAIGDDIWNPHQISNSGGLLQVQLICIANKSKGKIGFDIDNVALIIE</sequence>
<dbReference type="Proteomes" id="UP000178602">
    <property type="component" value="Unassembled WGS sequence"/>
</dbReference>
<dbReference type="EMBL" id="MEUG01000001">
    <property type="protein sequence ID" value="OGC28235.1"/>
    <property type="molecule type" value="Genomic_DNA"/>
</dbReference>
<evidence type="ECO:0000313" key="2">
    <source>
        <dbReference type="Proteomes" id="UP000178602"/>
    </source>
</evidence>
<name>A0A1F4T655_UNCSA</name>